<dbReference type="Proteomes" id="UP000620104">
    <property type="component" value="Unassembled WGS sequence"/>
</dbReference>
<dbReference type="OrthoDB" id="5357513at2759"/>
<feature type="domain" description="NADP-dependent oxidoreductase" evidence="4">
    <location>
        <begin position="16"/>
        <end position="271"/>
    </location>
</feature>
<dbReference type="SUPFAM" id="SSF51430">
    <property type="entry name" value="NAD(P)-linked oxidoreductase"/>
    <property type="match status" value="1"/>
</dbReference>
<evidence type="ECO:0000313" key="5">
    <source>
        <dbReference type="EMBL" id="GHJ86254.1"/>
    </source>
</evidence>
<dbReference type="InterPro" id="IPR023210">
    <property type="entry name" value="NADP_OxRdtase_dom"/>
</dbReference>
<keyword evidence="3" id="KW-0560">Oxidoreductase</keyword>
<evidence type="ECO:0000256" key="3">
    <source>
        <dbReference type="ARBA" id="ARBA00023002"/>
    </source>
</evidence>
<proteinExistence type="inferred from homology"/>
<dbReference type="AlphaFoldDB" id="A0A8H3TU73"/>
<keyword evidence="6" id="KW-1185">Reference proteome</keyword>
<keyword evidence="2" id="KW-0521">NADP</keyword>
<comment type="caution">
    <text evidence="5">The sequence shown here is derived from an EMBL/GenBank/DDBJ whole genome shotgun (WGS) entry which is preliminary data.</text>
</comment>
<protein>
    <recommendedName>
        <fullName evidence="4">NADP-dependent oxidoreductase domain-containing protein</fullName>
    </recommendedName>
</protein>
<accession>A0A8H3TU73</accession>
<evidence type="ECO:0000256" key="1">
    <source>
        <dbReference type="ARBA" id="ARBA00007905"/>
    </source>
</evidence>
<sequence>MLTPMPMPKIVYGTAWKKERTADLVVKAVLSGFNGIDTACQPKHYREELVGQALSELSSKHSIPRSSLWIQTKYTALGGQDTSKPLPYDPKSSVESQVKSSVQTSLRQLGVEYVDGLLLHSPLPTYEQNTQAWRLLETFVADGKIRHLGISNIYQPSLLRKMIDFATVPVGIVQNRWWEGNGWDWEILDICREHGIRYQSFWTLSGNPTLLKSEPIIQLSESHNLTPQQVLFKFCQSIGITPLSGTTTEEHMAQDVAVESAPDFSPSEIRGLETALREAANRMG</sequence>
<evidence type="ECO:0000256" key="2">
    <source>
        <dbReference type="ARBA" id="ARBA00022857"/>
    </source>
</evidence>
<reference evidence="5" key="1">
    <citation type="submission" date="2020-07" db="EMBL/GenBank/DDBJ databases">
        <title>Draft Genome Sequence of a Deep-Sea Yeast, Naganishia (Cryptococcus) liquefaciens strain N6.</title>
        <authorList>
            <person name="Han Y.W."/>
            <person name="Kajitani R."/>
            <person name="Morimoto H."/>
            <person name="Parhat M."/>
            <person name="Tsubouchi H."/>
            <person name="Bakenova O."/>
            <person name="Ogata M."/>
            <person name="Argunhan B."/>
            <person name="Aoki R."/>
            <person name="Kajiwara S."/>
            <person name="Itoh T."/>
            <person name="Iwasaki H."/>
        </authorList>
    </citation>
    <scope>NUCLEOTIDE SEQUENCE</scope>
    <source>
        <strain evidence="5">N6</strain>
    </source>
</reference>
<dbReference type="InterPro" id="IPR036812">
    <property type="entry name" value="NAD(P)_OxRdtase_dom_sf"/>
</dbReference>
<dbReference type="InterPro" id="IPR020471">
    <property type="entry name" value="AKR"/>
</dbReference>
<evidence type="ECO:0000259" key="4">
    <source>
        <dbReference type="Pfam" id="PF00248"/>
    </source>
</evidence>
<comment type="similarity">
    <text evidence="1">Belongs to the aldo/keto reductase family.</text>
</comment>
<dbReference type="EMBL" id="BLZA01000017">
    <property type="protein sequence ID" value="GHJ86254.1"/>
    <property type="molecule type" value="Genomic_DNA"/>
</dbReference>
<dbReference type="CDD" id="cd19071">
    <property type="entry name" value="AKR_AKR1-5-like"/>
    <property type="match status" value="1"/>
</dbReference>
<evidence type="ECO:0000313" key="6">
    <source>
        <dbReference type="Proteomes" id="UP000620104"/>
    </source>
</evidence>
<dbReference type="PANTHER" id="PTHR43827:SF3">
    <property type="entry name" value="NADP-DEPENDENT OXIDOREDUCTASE DOMAIN-CONTAINING PROTEIN"/>
    <property type="match status" value="1"/>
</dbReference>
<name>A0A8H3TU73_9TREE</name>
<gene>
    <name evidence="5" type="ORF">NliqN6_2656</name>
</gene>
<dbReference type="PRINTS" id="PR00069">
    <property type="entry name" value="ALDKETRDTASE"/>
</dbReference>
<dbReference type="Pfam" id="PF00248">
    <property type="entry name" value="Aldo_ket_red"/>
    <property type="match status" value="1"/>
</dbReference>
<dbReference type="Gene3D" id="3.20.20.100">
    <property type="entry name" value="NADP-dependent oxidoreductase domain"/>
    <property type="match status" value="1"/>
</dbReference>
<dbReference type="GO" id="GO:0016616">
    <property type="term" value="F:oxidoreductase activity, acting on the CH-OH group of donors, NAD or NADP as acceptor"/>
    <property type="evidence" value="ECO:0007669"/>
    <property type="project" value="UniProtKB-ARBA"/>
</dbReference>
<dbReference type="PANTHER" id="PTHR43827">
    <property type="entry name" value="2,5-DIKETO-D-GLUCONIC ACID REDUCTASE"/>
    <property type="match status" value="1"/>
</dbReference>
<organism evidence="5 6">
    <name type="scientific">Naganishia liquefaciens</name>
    <dbReference type="NCBI Taxonomy" id="104408"/>
    <lineage>
        <taxon>Eukaryota</taxon>
        <taxon>Fungi</taxon>
        <taxon>Dikarya</taxon>
        <taxon>Basidiomycota</taxon>
        <taxon>Agaricomycotina</taxon>
        <taxon>Tremellomycetes</taxon>
        <taxon>Filobasidiales</taxon>
        <taxon>Filobasidiaceae</taxon>
        <taxon>Naganishia</taxon>
    </lineage>
</organism>